<organism evidence="2 3">
    <name type="scientific">Botrytis elliptica</name>
    <dbReference type="NCBI Taxonomy" id="278938"/>
    <lineage>
        <taxon>Eukaryota</taxon>
        <taxon>Fungi</taxon>
        <taxon>Dikarya</taxon>
        <taxon>Ascomycota</taxon>
        <taxon>Pezizomycotina</taxon>
        <taxon>Leotiomycetes</taxon>
        <taxon>Helotiales</taxon>
        <taxon>Sclerotiniaceae</taxon>
        <taxon>Botrytis</taxon>
    </lineage>
</organism>
<feature type="compositionally biased region" description="Basic and acidic residues" evidence="1">
    <location>
        <begin position="222"/>
        <end position="239"/>
    </location>
</feature>
<feature type="compositionally biased region" description="Polar residues" evidence="1">
    <location>
        <begin position="182"/>
        <end position="204"/>
    </location>
</feature>
<proteinExistence type="predicted"/>
<comment type="caution">
    <text evidence="2">The sequence shown here is derived from an EMBL/GenBank/DDBJ whole genome shotgun (WGS) entry which is preliminary data.</text>
</comment>
<dbReference type="OrthoDB" id="3538786at2759"/>
<reference evidence="2 3" key="1">
    <citation type="submission" date="2017-12" db="EMBL/GenBank/DDBJ databases">
        <title>Comparative genomics of Botrytis spp.</title>
        <authorList>
            <person name="Valero-Jimenez C.A."/>
            <person name="Tapia P."/>
            <person name="Veloso J."/>
            <person name="Silva-Moreno E."/>
            <person name="Staats M."/>
            <person name="Valdes J.H."/>
            <person name="Van Kan J.A.L."/>
        </authorList>
    </citation>
    <scope>NUCLEOTIDE SEQUENCE [LARGE SCALE GENOMIC DNA]</scope>
    <source>
        <strain evidence="2 3">Be9601</strain>
    </source>
</reference>
<feature type="compositionally biased region" description="Polar residues" evidence="1">
    <location>
        <begin position="212"/>
        <end position="221"/>
    </location>
</feature>
<feature type="region of interest" description="Disordered" evidence="1">
    <location>
        <begin position="182"/>
        <end position="384"/>
    </location>
</feature>
<evidence type="ECO:0000256" key="1">
    <source>
        <dbReference type="SAM" id="MobiDB-lite"/>
    </source>
</evidence>
<dbReference type="Proteomes" id="UP000297229">
    <property type="component" value="Unassembled WGS sequence"/>
</dbReference>
<gene>
    <name evidence="2" type="ORF">BELL_0134g00160</name>
</gene>
<dbReference type="AlphaFoldDB" id="A0A4Z1JUB6"/>
<evidence type="ECO:0000313" key="3">
    <source>
        <dbReference type="Proteomes" id="UP000297229"/>
    </source>
</evidence>
<keyword evidence="3" id="KW-1185">Reference proteome</keyword>
<evidence type="ECO:0000313" key="2">
    <source>
        <dbReference type="EMBL" id="TGO76844.1"/>
    </source>
</evidence>
<protein>
    <submittedName>
        <fullName evidence="2">Uncharacterized protein</fullName>
    </submittedName>
</protein>
<feature type="compositionally biased region" description="Low complexity" evidence="1">
    <location>
        <begin position="243"/>
        <end position="258"/>
    </location>
</feature>
<feature type="compositionally biased region" description="Basic and acidic residues" evidence="1">
    <location>
        <begin position="320"/>
        <end position="378"/>
    </location>
</feature>
<accession>A0A4Z1JUB6</accession>
<dbReference type="EMBL" id="PQXM01000133">
    <property type="protein sequence ID" value="TGO76844.1"/>
    <property type="molecule type" value="Genomic_DNA"/>
</dbReference>
<name>A0A4Z1JUB6_9HELO</name>
<sequence length="384" mass="43818">MSGNYRRWTDLEKDYLRRHGPKSGDNVAPEIWVKLTDDLNDRIKEWCRKNPYLVTIPGKPKDSKPREPWTRTLVAIQGYYTTDGFSELYPEKGPAARPKNLVKPVSRYTKDTEMSKYPPELDFQLKKMIDDNPDWKAILKKCKELGGEGNEYTHGSVRNRHTKFLKDVSLEVLQNRAEKVAKQQNASDCLPSQPSDGGSSSTKQEVGRALRTTETGGSDTSRSIRTDERDNRKEGESSRNRQSLPMPRSSARSPSGSRQEGKRPVRATELQDRKTNQPLAPAGGSGNDQEKPVAKTGAKSTREGSQRNSQENRMPQKASVKRDKYRERKDPAIKELEEGEILEIKRTDTGRSNSPDKQHNRDSRLEKKAKERREKELKNPFGRR</sequence>